<dbReference type="InterPro" id="IPR001810">
    <property type="entry name" value="F-box_dom"/>
</dbReference>
<dbReference type="Pfam" id="PF00646">
    <property type="entry name" value="F-box"/>
    <property type="match status" value="1"/>
</dbReference>
<dbReference type="GO" id="GO:0000774">
    <property type="term" value="F:adenyl-nucleotide exchange factor activity"/>
    <property type="evidence" value="ECO:0007669"/>
    <property type="project" value="TreeGrafter"/>
</dbReference>
<dbReference type="PROSITE" id="PS51035">
    <property type="entry name" value="BAG"/>
    <property type="match status" value="1"/>
</dbReference>
<dbReference type="SMART" id="SM00256">
    <property type="entry name" value="FBOX"/>
    <property type="match status" value="1"/>
</dbReference>
<feature type="region of interest" description="Disordered" evidence="2">
    <location>
        <begin position="697"/>
        <end position="725"/>
    </location>
</feature>
<dbReference type="Pfam" id="PF02179">
    <property type="entry name" value="BAG"/>
    <property type="match status" value="1"/>
</dbReference>
<dbReference type="PROSITE" id="PS50053">
    <property type="entry name" value="UBIQUITIN_2"/>
    <property type="match status" value="1"/>
</dbReference>
<dbReference type="Pfam" id="PF00240">
    <property type="entry name" value="ubiquitin"/>
    <property type="match status" value="1"/>
</dbReference>
<dbReference type="InterPro" id="IPR006527">
    <property type="entry name" value="F-box-assoc_dom_typ1"/>
</dbReference>
<dbReference type="SUPFAM" id="SSF81383">
    <property type="entry name" value="F-box domain"/>
    <property type="match status" value="1"/>
</dbReference>
<dbReference type="InterPro" id="IPR003103">
    <property type="entry name" value="BAG_domain"/>
</dbReference>
<accession>A0A498K004</accession>
<feature type="domain" description="Ubiquitin-like" evidence="3">
    <location>
        <begin position="475"/>
        <end position="550"/>
    </location>
</feature>
<dbReference type="GO" id="GO:0051087">
    <property type="term" value="F:protein-folding chaperone binding"/>
    <property type="evidence" value="ECO:0007669"/>
    <property type="project" value="InterPro"/>
</dbReference>
<dbReference type="PROSITE" id="PS50181">
    <property type="entry name" value="FBOX"/>
    <property type="match status" value="1"/>
</dbReference>
<sequence>MADLALQWMSKELEKHLDIHNKFQRGSNRSNARTLMKSRKISHSMAPSLPDEIKLDILSRLPVKSLMRFRCVCKPWLHVISNPQFVAQHQRNTVVTSTSKNNFKLFVAKMSDDHLDLLSIDYNDDVVSTRVLNYPSVIKPDMVIDILGSCNGLVCLEIDFGEFPYNIILWNPSTGDTNVLPEPPYVDRNKIFYGLGYDSSAEDYKLILGSRDSTTSTEEPFRSMIHVFTVKSNSWRTCRGLYYLEKNDQRGCFLNGALHWIQLQRRSSKIVSFDLAEENFKSTLSLPQRDDRDIFVGIGTSQDCLFVYTSALQDKTFSIWIMKEYGVKESWTRVAKISSTRLARQIFVDFCDPTVMPVCIFESGEVLLDHEGRILVIYNPKQKTYRIIIEADDENDVEAVTYPETLALPGGGAYMNLNPNPNPSPKALVPDQDEEIDWEMRPGGMLVQRREAEDDASATAGGGASASFRGPMMKIDVVLGPGNGPHFELFLPAHSTFGDMKKHLAQKTDLEPEEQRLFFRGVEKADEEHLDIVGVKNNSKVLLLEARKESKVEEVNQSNEMPNNAGEVGVNSKEMPNNGGQVGAKSNVMSKASCAIAEVIAEVDKLAERVAALEVAVAGGTKVSDKEFVVSTELLMRQLLKLDSIQAEGEEKMQRRAEVRRVQNFVDALDALKARNSNPVNNSSDATAVTTKWETFDSGVGCLDPPTSTPEPSSTEPNQEWEHFD</sequence>
<keyword evidence="7" id="KW-1185">Reference proteome</keyword>
<dbReference type="Pfam" id="PF07734">
    <property type="entry name" value="FBA_1"/>
    <property type="match status" value="1"/>
</dbReference>
<reference evidence="6 7" key="1">
    <citation type="submission" date="2018-10" db="EMBL/GenBank/DDBJ databases">
        <title>A high-quality apple genome assembly.</title>
        <authorList>
            <person name="Hu J."/>
        </authorList>
    </citation>
    <scope>NUCLEOTIDE SEQUENCE [LARGE SCALE GENOMIC DNA]</scope>
    <source>
        <strain evidence="7">cv. HFTH1</strain>
        <tissue evidence="6">Young leaf</tissue>
    </source>
</reference>
<protein>
    <recommendedName>
        <fullName evidence="8">F-box domain-containing protein</fullName>
    </recommendedName>
</protein>
<comment type="caution">
    <text evidence="6">The sequence shown here is derived from an EMBL/GenBank/DDBJ whole genome shotgun (WGS) entry which is preliminary data.</text>
</comment>
<evidence type="ECO:0000259" key="3">
    <source>
        <dbReference type="PROSITE" id="PS50053"/>
    </source>
</evidence>
<dbReference type="SMART" id="SM00264">
    <property type="entry name" value="BAG"/>
    <property type="match status" value="1"/>
</dbReference>
<evidence type="ECO:0008006" key="8">
    <source>
        <dbReference type="Google" id="ProtNLM"/>
    </source>
</evidence>
<dbReference type="GO" id="GO:0050821">
    <property type="term" value="P:protein stabilization"/>
    <property type="evidence" value="ECO:0007669"/>
    <property type="project" value="TreeGrafter"/>
</dbReference>
<dbReference type="AlphaFoldDB" id="A0A498K004"/>
<dbReference type="InterPro" id="IPR039773">
    <property type="entry name" value="BAG_chaperone_regulator"/>
</dbReference>
<evidence type="ECO:0000259" key="4">
    <source>
        <dbReference type="PROSITE" id="PS50181"/>
    </source>
</evidence>
<feature type="domain" description="F-box" evidence="4">
    <location>
        <begin position="43"/>
        <end position="89"/>
    </location>
</feature>
<dbReference type="InterPro" id="IPR017451">
    <property type="entry name" value="F-box-assoc_interact_dom"/>
</dbReference>
<dbReference type="Gene3D" id="1.20.1280.50">
    <property type="match status" value="1"/>
</dbReference>
<dbReference type="PANTHER" id="PTHR12329:SF40">
    <property type="entry name" value="BAG FAMILY MOLECULAR CHAPERONE REGULATOR 4"/>
    <property type="match status" value="1"/>
</dbReference>
<dbReference type="Gene3D" id="1.20.58.120">
    <property type="entry name" value="BAG domain"/>
    <property type="match status" value="1"/>
</dbReference>
<evidence type="ECO:0000313" key="7">
    <source>
        <dbReference type="Proteomes" id="UP000290289"/>
    </source>
</evidence>
<dbReference type="CDD" id="cd22157">
    <property type="entry name" value="F-box_AtFBW1-like"/>
    <property type="match status" value="1"/>
</dbReference>
<dbReference type="InterPro" id="IPR036533">
    <property type="entry name" value="BAG_dom_sf"/>
</dbReference>
<dbReference type="GO" id="GO:0005737">
    <property type="term" value="C:cytoplasm"/>
    <property type="evidence" value="ECO:0007669"/>
    <property type="project" value="TreeGrafter"/>
</dbReference>
<dbReference type="NCBIfam" id="TIGR01640">
    <property type="entry name" value="F_box_assoc_1"/>
    <property type="match status" value="1"/>
</dbReference>
<dbReference type="InterPro" id="IPR036047">
    <property type="entry name" value="F-box-like_dom_sf"/>
</dbReference>
<dbReference type="STRING" id="3750.A0A498K004"/>
<keyword evidence="1" id="KW-0143">Chaperone</keyword>
<dbReference type="PANTHER" id="PTHR12329">
    <property type="entry name" value="BCL2-ASSOCIATED ATHANOGENE"/>
    <property type="match status" value="1"/>
</dbReference>
<dbReference type="InterPro" id="IPR000626">
    <property type="entry name" value="Ubiquitin-like_dom"/>
</dbReference>
<proteinExistence type="predicted"/>
<evidence type="ECO:0000259" key="5">
    <source>
        <dbReference type="PROSITE" id="PS51035"/>
    </source>
</evidence>
<dbReference type="Gene3D" id="3.10.20.90">
    <property type="entry name" value="Phosphatidylinositol 3-kinase Catalytic Subunit, Chain A, domain 1"/>
    <property type="match status" value="1"/>
</dbReference>
<evidence type="ECO:0000256" key="2">
    <source>
        <dbReference type="SAM" id="MobiDB-lite"/>
    </source>
</evidence>
<name>A0A498K004_MALDO</name>
<dbReference type="Proteomes" id="UP000290289">
    <property type="component" value="Chromosome 4"/>
</dbReference>
<dbReference type="SUPFAM" id="SSF54236">
    <property type="entry name" value="Ubiquitin-like"/>
    <property type="match status" value="1"/>
</dbReference>
<feature type="region of interest" description="Disordered" evidence="2">
    <location>
        <begin position="553"/>
        <end position="575"/>
    </location>
</feature>
<dbReference type="SUPFAM" id="SSF63491">
    <property type="entry name" value="BAG domain"/>
    <property type="match status" value="1"/>
</dbReference>
<feature type="domain" description="BAG" evidence="5">
    <location>
        <begin position="595"/>
        <end position="673"/>
    </location>
</feature>
<evidence type="ECO:0000313" key="6">
    <source>
        <dbReference type="EMBL" id="RXI01480.1"/>
    </source>
</evidence>
<dbReference type="InterPro" id="IPR029071">
    <property type="entry name" value="Ubiquitin-like_domsf"/>
</dbReference>
<evidence type="ECO:0000256" key="1">
    <source>
        <dbReference type="ARBA" id="ARBA00023186"/>
    </source>
</evidence>
<gene>
    <name evidence="6" type="ORF">DVH24_014829</name>
</gene>
<dbReference type="EMBL" id="RDQH01000330">
    <property type="protein sequence ID" value="RXI01480.1"/>
    <property type="molecule type" value="Genomic_DNA"/>
</dbReference>
<organism evidence="6 7">
    <name type="scientific">Malus domestica</name>
    <name type="common">Apple</name>
    <name type="synonym">Pyrus malus</name>
    <dbReference type="NCBI Taxonomy" id="3750"/>
    <lineage>
        <taxon>Eukaryota</taxon>
        <taxon>Viridiplantae</taxon>
        <taxon>Streptophyta</taxon>
        <taxon>Embryophyta</taxon>
        <taxon>Tracheophyta</taxon>
        <taxon>Spermatophyta</taxon>
        <taxon>Magnoliopsida</taxon>
        <taxon>eudicotyledons</taxon>
        <taxon>Gunneridae</taxon>
        <taxon>Pentapetalae</taxon>
        <taxon>rosids</taxon>
        <taxon>fabids</taxon>
        <taxon>Rosales</taxon>
        <taxon>Rosaceae</taxon>
        <taxon>Amygdaloideae</taxon>
        <taxon>Maleae</taxon>
        <taxon>Malus</taxon>
    </lineage>
</organism>